<dbReference type="GO" id="GO:0003824">
    <property type="term" value="F:catalytic activity"/>
    <property type="evidence" value="ECO:0007669"/>
    <property type="project" value="InterPro"/>
</dbReference>
<reference evidence="2" key="1">
    <citation type="submission" date="2022-12" db="EMBL/GenBank/DDBJ databases">
        <title>Paraconexibacter alkalitolerans sp. nov. and Baekduia alba sp. nov., isolated from soil and emended description of the genera Paraconexibacter (Chun et al., 2020) and Baekduia (An et al., 2020).</title>
        <authorList>
            <person name="Vieira S."/>
            <person name="Huber K.J."/>
            <person name="Geppert A."/>
            <person name="Wolf J."/>
            <person name="Neumann-Schaal M."/>
            <person name="Muesken M."/>
            <person name="Overmann J."/>
        </authorList>
    </citation>
    <scope>NUCLEOTIDE SEQUENCE</scope>
    <source>
        <strain evidence="2">AEG42_29</strain>
    </source>
</reference>
<name>A0AAU7AVE6_9ACTN</name>
<accession>A0AAU7AVE6</accession>
<dbReference type="GO" id="GO:0030151">
    <property type="term" value="F:molybdenum ion binding"/>
    <property type="evidence" value="ECO:0007669"/>
    <property type="project" value="InterPro"/>
</dbReference>
<dbReference type="GO" id="GO:0030170">
    <property type="term" value="F:pyridoxal phosphate binding"/>
    <property type="evidence" value="ECO:0007669"/>
    <property type="project" value="InterPro"/>
</dbReference>
<dbReference type="SUPFAM" id="SSF50800">
    <property type="entry name" value="PK beta-barrel domain-like"/>
    <property type="match status" value="1"/>
</dbReference>
<dbReference type="PROSITE" id="PS51340">
    <property type="entry name" value="MOSC"/>
    <property type="match status" value="1"/>
</dbReference>
<dbReference type="RefSeq" id="WP_354701951.1">
    <property type="nucleotide sequence ID" value="NZ_CP114014.1"/>
</dbReference>
<sequence>MRIAELWRYPVKSMGGEQLDAVEVDQRGVHADRLWAVRDLQLGAVTTARRLPMLLGCSARFVGAPPADAGPGVGAEVLVTFPDGEERSSSDPAVHELLSALTGRRVRLVPLPPVTDRAAYRGPLATQNDLRRQFGIPDDEPLPDLTMFPVRKLAELARYATPVGTFADAYPLHLLSRASLAAMHGHTPGSDFDRRRFRPSILLESDDAPGLVENGWLGGTLTSPETVLRPQIPTIRCSMPAREQPGLEAEPDVVRTVRRQADGCLGVYADVVSGGRLEVGQELTFEPAAEAAPLAAVATRLGDAARRAGLRASNVLMPKGR</sequence>
<gene>
    <name evidence="2" type="ORF">DSM112329_02293</name>
</gene>
<feature type="domain" description="MOSC" evidence="1">
    <location>
        <begin position="118"/>
        <end position="286"/>
    </location>
</feature>
<dbReference type="InterPro" id="IPR005302">
    <property type="entry name" value="MoCF_Sase_C"/>
</dbReference>
<proteinExistence type="predicted"/>
<protein>
    <recommendedName>
        <fullName evidence="1">MOSC domain-containing protein</fullName>
    </recommendedName>
</protein>
<dbReference type="InterPro" id="IPR011037">
    <property type="entry name" value="Pyrv_Knase-like_insert_dom_sf"/>
</dbReference>
<evidence type="ECO:0000259" key="1">
    <source>
        <dbReference type="PROSITE" id="PS51340"/>
    </source>
</evidence>
<organism evidence="2">
    <name type="scientific">Paraconexibacter sp. AEG42_29</name>
    <dbReference type="NCBI Taxonomy" id="2997339"/>
    <lineage>
        <taxon>Bacteria</taxon>
        <taxon>Bacillati</taxon>
        <taxon>Actinomycetota</taxon>
        <taxon>Thermoleophilia</taxon>
        <taxon>Solirubrobacterales</taxon>
        <taxon>Paraconexibacteraceae</taxon>
        <taxon>Paraconexibacter</taxon>
    </lineage>
</organism>
<dbReference type="Pfam" id="PF03473">
    <property type="entry name" value="MOSC"/>
    <property type="match status" value="1"/>
</dbReference>
<evidence type="ECO:0000313" key="2">
    <source>
        <dbReference type="EMBL" id="XAY05443.1"/>
    </source>
</evidence>
<dbReference type="InterPro" id="IPR005303">
    <property type="entry name" value="MOCOS_middle"/>
</dbReference>
<dbReference type="AlphaFoldDB" id="A0AAU7AVE6"/>
<dbReference type="EMBL" id="CP114014">
    <property type="protein sequence ID" value="XAY05443.1"/>
    <property type="molecule type" value="Genomic_DNA"/>
</dbReference>
<dbReference type="KEGG" id="parq:DSM112329_02293"/>
<dbReference type="Pfam" id="PF03476">
    <property type="entry name" value="MOSC_N"/>
    <property type="match status" value="1"/>
</dbReference>